<reference evidence="2 3" key="1">
    <citation type="submission" date="2015-12" db="EMBL/GenBank/DDBJ databases">
        <title>The genome of Folsomia candida.</title>
        <authorList>
            <person name="Faddeeva A."/>
            <person name="Derks M.F."/>
            <person name="Anvar Y."/>
            <person name="Smit S."/>
            <person name="Van Straalen N."/>
            <person name="Roelofs D."/>
        </authorList>
    </citation>
    <scope>NUCLEOTIDE SEQUENCE [LARGE SCALE GENOMIC DNA]</scope>
    <source>
        <strain evidence="2 3">VU population</strain>
        <tissue evidence="2">Whole body</tissue>
    </source>
</reference>
<gene>
    <name evidence="2" type="ORF">Fcan01_26368</name>
</gene>
<keyword evidence="1" id="KW-0472">Membrane</keyword>
<dbReference type="AlphaFoldDB" id="A0A226D0Z7"/>
<name>A0A226D0Z7_FOLCA</name>
<dbReference type="Proteomes" id="UP000198287">
    <property type="component" value="Unassembled WGS sequence"/>
</dbReference>
<protein>
    <submittedName>
        <fullName evidence="2">Uncharacterized protein</fullName>
    </submittedName>
</protein>
<proteinExistence type="predicted"/>
<dbReference type="EMBL" id="LNIX01000043">
    <property type="protein sequence ID" value="OXA38853.1"/>
    <property type="molecule type" value="Genomic_DNA"/>
</dbReference>
<evidence type="ECO:0000313" key="3">
    <source>
        <dbReference type="Proteomes" id="UP000198287"/>
    </source>
</evidence>
<comment type="caution">
    <text evidence="2">The sequence shown here is derived from an EMBL/GenBank/DDBJ whole genome shotgun (WGS) entry which is preliminary data.</text>
</comment>
<organism evidence="2 3">
    <name type="scientific">Folsomia candida</name>
    <name type="common">Springtail</name>
    <dbReference type="NCBI Taxonomy" id="158441"/>
    <lineage>
        <taxon>Eukaryota</taxon>
        <taxon>Metazoa</taxon>
        <taxon>Ecdysozoa</taxon>
        <taxon>Arthropoda</taxon>
        <taxon>Hexapoda</taxon>
        <taxon>Collembola</taxon>
        <taxon>Entomobryomorpha</taxon>
        <taxon>Isotomoidea</taxon>
        <taxon>Isotomidae</taxon>
        <taxon>Proisotominae</taxon>
        <taxon>Folsomia</taxon>
    </lineage>
</organism>
<feature type="transmembrane region" description="Helical" evidence="1">
    <location>
        <begin position="70"/>
        <end position="90"/>
    </location>
</feature>
<keyword evidence="1" id="KW-0812">Transmembrane</keyword>
<keyword evidence="3" id="KW-1185">Reference proteome</keyword>
<accession>A0A226D0Z7</accession>
<evidence type="ECO:0000313" key="2">
    <source>
        <dbReference type="EMBL" id="OXA38853.1"/>
    </source>
</evidence>
<keyword evidence="1" id="KW-1133">Transmembrane helix</keyword>
<sequence length="141" mass="16003">MGWKLKRWCHPSILTRLYALEESGIKDQWRRISDELAKLRAYKFGRRANNGTLQLQSKQPVSVSLLDSNIATVFVIGGVGVGLCIAVWLLEVIPTCLKGAWKLGKRCIARRKMAKINAKKRKVKVRRSKTVYKLDSKNAAH</sequence>
<evidence type="ECO:0000256" key="1">
    <source>
        <dbReference type="SAM" id="Phobius"/>
    </source>
</evidence>